<keyword evidence="8" id="KW-1267">Proteomics identification</keyword>
<dbReference type="PANTHER" id="PTHR43272:SF54">
    <property type="entry name" value="LONG-CHAIN-FATTY-ACID--COA LIGASE 6"/>
    <property type="match status" value="1"/>
</dbReference>
<dbReference type="InterPro" id="IPR000873">
    <property type="entry name" value="AMP-dep_synth/lig_dom"/>
</dbReference>
<dbReference type="SUPFAM" id="SSF56801">
    <property type="entry name" value="Acetyl-CoA synthetase-like"/>
    <property type="match status" value="1"/>
</dbReference>
<dbReference type="STRING" id="84645.A0A498L914"/>
<protein>
    <recommendedName>
        <fullName evidence="3">long-chain-fatty-acid--CoA ligase</fullName>
        <ecNumber evidence="3">6.2.1.3</ecNumber>
    </recommendedName>
</protein>
<evidence type="ECO:0007829" key="8">
    <source>
        <dbReference type="PeptideAtlas" id="A0A498L914"/>
    </source>
</evidence>
<dbReference type="Pfam" id="PF00501">
    <property type="entry name" value="AMP-binding"/>
    <property type="match status" value="1"/>
</dbReference>
<keyword evidence="2" id="KW-0276">Fatty acid metabolism</keyword>
<dbReference type="GO" id="GO:0004467">
    <property type="term" value="F:long-chain fatty acid-CoA ligase activity"/>
    <property type="evidence" value="ECO:0007669"/>
    <property type="project" value="UniProtKB-EC"/>
</dbReference>
<accession>A0A498L914</accession>
<evidence type="ECO:0000313" key="6">
    <source>
        <dbReference type="EMBL" id="RXN15966.1"/>
    </source>
</evidence>
<organism evidence="5 7">
    <name type="scientific">Labeo rohita</name>
    <name type="common">Indian major carp</name>
    <name type="synonym">Cyprinus rohita</name>
    <dbReference type="NCBI Taxonomy" id="84645"/>
    <lineage>
        <taxon>Eukaryota</taxon>
        <taxon>Metazoa</taxon>
        <taxon>Chordata</taxon>
        <taxon>Craniata</taxon>
        <taxon>Vertebrata</taxon>
        <taxon>Euteleostomi</taxon>
        <taxon>Actinopterygii</taxon>
        <taxon>Neopterygii</taxon>
        <taxon>Teleostei</taxon>
        <taxon>Ostariophysi</taxon>
        <taxon>Cypriniformes</taxon>
        <taxon>Cyprinidae</taxon>
        <taxon>Labeoninae</taxon>
        <taxon>Labeonini</taxon>
        <taxon>Labeo</taxon>
    </lineage>
</organism>
<evidence type="ECO:0000256" key="3">
    <source>
        <dbReference type="ARBA" id="ARBA00026121"/>
    </source>
</evidence>
<dbReference type="PANTHER" id="PTHR43272">
    <property type="entry name" value="LONG-CHAIN-FATTY-ACID--COA LIGASE"/>
    <property type="match status" value="1"/>
</dbReference>
<dbReference type="EMBL" id="QBIY01012815">
    <property type="protein sequence ID" value="RXN15966.1"/>
    <property type="molecule type" value="Genomic_DNA"/>
</dbReference>
<comment type="caution">
    <text evidence="5">The sequence shown here is derived from an EMBL/GenBank/DDBJ whole genome shotgun (WGS) entry which is preliminary data.</text>
</comment>
<evidence type="ECO:0000313" key="7">
    <source>
        <dbReference type="Proteomes" id="UP000290572"/>
    </source>
</evidence>
<dbReference type="GO" id="GO:0016020">
    <property type="term" value="C:membrane"/>
    <property type="evidence" value="ECO:0007669"/>
    <property type="project" value="TreeGrafter"/>
</dbReference>
<gene>
    <name evidence="6" type="ORF">ROHU_008527</name>
    <name evidence="5" type="ORF">ROHU_033722</name>
</gene>
<evidence type="ECO:0000313" key="5">
    <source>
        <dbReference type="EMBL" id="RXN04739.1"/>
    </source>
</evidence>
<reference evidence="5 7" key="1">
    <citation type="submission" date="2018-03" db="EMBL/GenBank/DDBJ databases">
        <title>Draft genome sequence of Rohu Carp (Labeo rohita).</title>
        <authorList>
            <person name="Das P."/>
            <person name="Kushwaha B."/>
            <person name="Joshi C.G."/>
            <person name="Kumar D."/>
            <person name="Nagpure N.S."/>
            <person name="Sahoo L."/>
            <person name="Das S.P."/>
            <person name="Bit A."/>
            <person name="Patnaik S."/>
            <person name="Meher P.K."/>
            <person name="Jayasankar P."/>
            <person name="Koringa P.G."/>
            <person name="Patel N.V."/>
            <person name="Hinsu A.T."/>
            <person name="Kumar R."/>
            <person name="Pandey M."/>
            <person name="Agarwal S."/>
            <person name="Srivastava S."/>
            <person name="Singh M."/>
            <person name="Iquebal M.A."/>
            <person name="Jaiswal S."/>
            <person name="Angadi U.B."/>
            <person name="Kumar N."/>
            <person name="Raza M."/>
            <person name="Shah T.M."/>
            <person name="Rai A."/>
            <person name="Jena J.K."/>
        </authorList>
    </citation>
    <scope>NUCLEOTIDE SEQUENCE [LARGE SCALE GENOMIC DNA]</scope>
    <source>
        <strain evidence="5">DASCIFA01</strain>
        <tissue evidence="5">Testis</tissue>
    </source>
</reference>
<dbReference type="GO" id="GO:0005783">
    <property type="term" value="C:endoplasmic reticulum"/>
    <property type="evidence" value="ECO:0007669"/>
    <property type="project" value="TreeGrafter"/>
</dbReference>
<dbReference type="Proteomes" id="UP000290572">
    <property type="component" value="Unassembled WGS sequence"/>
</dbReference>
<feature type="domain" description="AMP-dependent synthetase/ligase" evidence="4">
    <location>
        <begin position="10"/>
        <end position="54"/>
    </location>
</feature>
<evidence type="ECO:0000259" key="4">
    <source>
        <dbReference type="Pfam" id="PF00501"/>
    </source>
</evidence>
<dbReference type="AlphaFoldDB" id="A0A498L914"/>
<sequence>MDCSAAILQTEGHVGAPLPCNLIKLVDVAEKNYFAAKGEGEICVKGPNVFKGYLKDPVRTAETLDADGWLHTGDIGKWLLNGTLKIIDRKKHIFKLAQGEYISPEKIESIYIRSEPVSQLYVHGDSLQSCLVGIVVPDPEVLPSWAQKKGFDGCYDALCDNIELKKAILDDMVRLGKASGLHSFEQVKDIHIHKEMFSIQNGLLTPTLKAKRPELKEYFKTEIEQLYSNISM</sequence>
<dbReference type="InterPro" id="IPR042099">
    <property type="entry name" value="ANL_N_sf"/>
</dbReference>
<evidence type="ECO:0000256" key="1">
    <source>
        <dbReference type="ARBA" id="ARBA00022598"/>
    </source>
</evidence>
<evidence type="ECO:0000256" key="2">
    <source>
        <dbReference type="ARBA" id="ARBA00022832"/>
    </source>
</evidence>
<proteinExistence type="evidence at protein level"/>
<dbReference type="EMBL" id="QBIY01013429">
    <property type="protein sequence ID" value="RXN04739.1"/>
    <property type="molecule type" value="Genomic_DNA"/>
</dbReference>
<name>A0A498L914_LABRO</name>
<dbReference type="Gene3D" id="3.40.50.12780">
    <property type="entry name" value="N-terminal domain of ligase-like"/>
    <property type="match status" value="1"/>
</dbReference>
<keyword evidence="2" id="KW-0443">Lipid metabolism</keyword>
<dbReference type="EC" id="6.2.1.3" evidence="3"/>
<keyword evidence="7" id="KW-1185">Reference proteome</keyword>
<keyword evidence="1 5" id="KW-0436">Ligase</keyword>